<dbReference type="EMBL" id="JAGFNK010000366">
    <property type="protein sequence ID" value="KAI9451645.1"/>
    <property type="molecule type" value="Genomic_DNA"/>
</dbReference>
<evidence type="ECO:0000313" key="1">
    <source>
        <dbReference type="EMBL" id="KAI9451645.1"/>
    </source>
</evidence>
<accession>A0ACC0TWK6</accession>
<comment type="caution">
    <text evidence="1">The sequence shown here is derived from an EMBL/GenBank/DDBJ whole genome shotgun (WGS) entry which is preliminary data.</text>
</comment>
<reference evidence="1" key="1">
    <citation type="submission" date="2021-03" db="EMBL/GenBank/DDBJ databases">
        <title>Evolutionary priming and transition to the ectomycorrhizal habit in an iconic lineage of mushroom-forming fungi: is preadaptation a requirement?</title>
        <authorList>
            <consortium name="DOE Joint Genome Institute"/>
            <person name="Looney B.P."/>
            <person name="Miyauchi S."/>
            <person name="Morin E."/>
            <person name="Drula E."/>
            <person name="Courty P.E."/>
            <person name="Chicoki N."/>
            <person name="Fauchery L."/>
            <person name="Kohler A."/>
            <person name="Kuo A."/>
            <person name="LaButti K."/>
            <person name="Pangilinan J."/>
            <person name="Lipzen A."/>
            <person name="Riley R."/>
            <person name="Andreopoulos W."/>
            <person name="He G."/>
            <person name="Johnson J."/>
            <person name="Barry K.W."/>
            <person name="Grigoriev I.V."/>
            <person name="Nagy L."/>
            <person name="Hibbett D."/>
            <person name="Henrissat B."/>
            <person name="Matheny P.B."/>
            <person name="Labbe J."/>
            <person name="Martin A.F."/>
        </authorList>
    </citation>
    <scope>NUCLEOTIDE SEQUENCE</scope>
    <source>
        <strain evidence="1">BPL698</strain>
    </source>
</reference>
<gene>
    <name evidence="1" type="ORF">F5148DRAFT_1277684</name>
</gene>
<proteinExistence type="predicted"/>
<organism evidence="1 2">
    <name type="scientific">Russula earlei</name>
    <dbReference type="NCBI Taxonomy" id="71964"/>
    <lineage>
        <taxon>Eukaryota</taxon>
        <taxon>Fungi</taxon>
        <taxon>Dikarya</taxon>
        <taxon>Basidiomycota</taxon>
        <taxon>Agaricomycotina</taxon>
        <taxon>Agaricomycetes</taxon>
        <taxon>Russulales</taxon>
        <taxon>Russulaceae</taxon>
        <taxon>Russula</taxon>
    </lineage>
</organism>
<evidence type="ECO:0000313" key="2">
    <source>
        <dbReference type="Proteomes" id="UP001207468"/>
    </source>
</evidence>
<keyword evidence="2" id="KW-1185">Reference proteome</keyword>
<dbReference type="Proteomes" id="UP001207468">
    <property type="component" value="Unassembled WGS sequence"/>
</dbReference>
<name>A0ACC0TWK6_9AGAM</name>
<sequence>MSSLARKFEQLKLYLKALPEALPLVDIANQDAKINRLLMFSIDEEWVQDVGEEGAVNREIEVALQQFLPRNDAGIFYITQRGKGIEELATVLEYWVTKLPGSTILQSWLKSSIDSAEKCILKYGGKVSFPSAPLPKNVFAKLKDLAQRGCQTTLDGSAAATFHKSVRKDPKKPDTKALHDTEDSDYITDDESDDGRKGGKKIFPLLLRISRPCYAIADPQKKMARCIASKGCRTTWGWPRDKTRILKHAMHCGYLAKMEGGALVRAAVEELARKQPSLLDQLDKKMGIEKKRTHEDLSGAGMEAPPLKRSRTEPLVGRLSKFPESSGQTKLTPICAGSSNLSFSKYRTEGRKALEEKANKALIEFIVCCGIPPRIIQHQKFKNLVNVLNGNYIPPSRTTFEDSLVPKCRDMTLTFDGGKLGKKKFFSVHVTTAHRQSFCMELDDVLSQLRDLLAFMGLSTYTLDWFDVARKDLHIQRGLQSVGEARFGTIYWSLNSVVQGIPAFTKIVRNPGLGIDNAMLHTLFDDDEDVFAFQRDLKRLGAVLMPFARAIQCLEAKDTNPADVYTYWLAIVAHLQDLLTKDDSLKEKSKYAIELKEKIRAIANSRFAQLIENERASNVYLTAFVLDPENRAAPILTNPNPLSIPSVTITREKGKPTIRSRPEIIDGIGLSLLKLLQNEYGDEYRAGRSVEEARRVMEDINPHLAKRNPREALHALKAQFRAYLAGVEPFNRKCGRNESVRDYWSRLLDNEDSDVLAALAVKIFSAMPVSMVDEHAICDESEIPAHVDPEADPLKWLDDGLPDLSGFEHRYFDLAAEFDISRYIQILADSISDDTTTHSGNMQQSSGSGNSFGNKEAGDFVPADEEWGRWS</sequence>
<protein>
    <submittedName>
        <fullName evidence="1">Uncharacterized protein</fullName>
    </submittedName>
</protein>